<sequence>MPLLCFACFSPPNDSSSVLDFDVSPGPPRRSAEEPPPLSLTAANLFDTFPRVCFGGYRRYYESRVDLQVPEEKGLDIFRSRSFKPSLSSIVEDPWSWQNLPKFSGTRRCKVRRTNSSLRETCPRLRKKPRFRSSTRPLVDSTYSWPDWLLAPQQLTISPSKLPATDDGLSQPPATGPPPDSPSKPPGLGGMEGRLSPPVQITAGHECLMTQI</sequence>
<feature type="compositionally biased region" description="Pro residues" evidence="1">
    <location>
        <begin position="174"/>
        <end position="185"/>
    </location>
</feature>
<gene>
    <name evidence="2" type="ORF">DFH08DRAFT_337944</name>
</gene>
<keyword evidence="3" id="KW-1185">Reference proteome</keyword>
<organism evidence="2 3">
    <name type="scientific">Mycena albidolilacea</name>
    <dbReference type="NCBI Taxonomy" id="1033008"/>
    <lineage>
        <taxon>Eukaryota</taxon>
        <taxon>Fungi</taxon>
        <taxon>Dikarya</taxon>
        <taxon>Basidiomycota</taxon>
        <taxon>Agaricomycotina</taxon>
        <taxon>Agaricomycetes</taxon>
        <taxon>Agaricomycetidae</taxon>
        <taxon>Agaricales</taxon>
        <taxon>Marasmiineae</taxon>
        <taxon>Mycenaceae</taxon>
        <taxon>Mycena</taxon>
    </lineage>
</organism>
<name>A0AAD6ZKB0_9AGAR</name>
<protein>
    <submittedName>
        <fullName evidence="2">Uncharacterized protein</fullName>
    </submittedName>
</protein>
<proteinExistence type="predicted"/>
<feature type="region of interest" description="Disordered" evidence="1">
    <location>
        <begin position="159"/>
        <end position="212"/>
    </location>
</feature>
<evidence type="ECO:0000313" key="2">
    <source>
        <dbReference type="EMBL" id="KAJ7326361.1"/>
    </source>
</evidence>
<dbReference type="EMBL" id="JARIHO010000042">
    <property type="protein sequence ID" value="KAJ7326361.1"/>
    <property type="molecule type" value="Genomic_DNA"/>
</dbReference>
<evidence type="ECO:0000256" key="1">
    <source>
        <dbReference type="SAM" id="MobiDB-lite"/>
    </source>
</evidence>
<comment type="caution">
    <text evidence="2">The sequence shown here is derived from an EMBL/GenBank/DDBJ whole genome shotgun (WGS) entry which is preliminary data.</text>
</comment>
<accession>A0AAD6ZKB0</accession>
<dbReference type="Proteomes" id="UP001218218">
    <property type="component" value="Unassembled WGS sequence"/>
</dbReference>
<evidence type="ECO:0000313" key="3">
    <source>
        <dbReference type="Proteomes" id="UP001218218"/>
    </source>
</evidence>
<dbReference type="AlphaFoldDB" id="A0AAD6ZKB0"/>
<reference evidence="2" key="1">
    <citation type="submission" date="2023-03" db="EMBL/GenBank/DDBJ databases">
        <title>Massive genome expansion in bonnet fungi (Mycena s.s.) driven by repeated elements and novel gene families across ecological guilds.</title>
        <authorList>
            <consortium name="Lawrence Berkeley National Laboratory"/>
            <person name="Harder C.B."/>
            <person name="Miyauchi S."/>
            <person name="Viragh M."/>
            <person name="Kuo A."/>
            <person name="Thoen E."/>
            <person name="Andreopoulos B."/>
            <person name="Lu D."/>
            <person name="Skrede I."/>
            <person name="Drula E."/>
            <person name="Henrissat B."/>
            <person name="Morin E."/>
            <person name="Kohler A."/>
            <person name="Barry K."/>
            <person name="LaButti K."/>
            <person name="Morin E."/>
            <person name="Salamov A."/>
            <person name="Lipzen A."/>
            <person name="Mereny Z."/>
            <person name="Hegedus B."/>
            <person name="Baldrian P."/>
            <person name="Stursova M."/>
            <person name="Weitz H."/>
            <person name="Taylor A."/>
            <person name="Grigoriev I.V."/>
            <person name="Nagy L.G."/>
            <person name="Martin F."/>
            <person name="Kauserud H."/>
        </authorList>
    </citation>
    <scope>NUCLEOTIDE SEQUENCE</scope>
    <source>
        <strain evidence="2">CBHHK002</strain>
    </source>
</reference>